<dbReference type="Proteomes" id="UP000182367">
    <property type="component" value="Unassembled WGS sequence"/>
</dbReference>
<dbReference type="EMBL" id="FNEO01000007">
    <property type="protein sequence ID" value="SDJ84982.1"/>
    <property type="molecule type" value="Genomic_DNA"/>
</dbReference>
<reference evidence="1 2" key="1">
    <citation type="submission" date="2016-10" db="EMBL/GenBank/DDBJ databases">
        <authorList>
            <person name="Varghese N."/>
            <person name="Submissions S."/>
        </authorList>
    </citation>
    <scope>NUCLEOTIDE SEQUENCE [LARGE SCALE GENOMIC DNA]</scope>
    <source>
        <strain evidence="1 2">Gm-149</strain>
    </source>
</reference>
<name>A0A1G8X2Z4_9FLAO</name>
<sequence>MLFALHISAQDFNKDVITLSNKNQILKFVPKGYEILGTVRGNLNYDNYDDYILVLKKNNEAILSNFNEDKPEKRPLLILIGNSNNKLELRARNDNSVLCVDCSGAIHGDSFEGVKIKNGYFSVEHYTVGGNDKWSKIITFKYDNLKENWFLHRVGTEYFKLNPDNNPDAEAVVKAGETILTKKDFGIVPFEKFDIYDKLFY</sequence>
<evidence type="ECO:0000313" key="2">
    <source>
        <dbReference type="Proteomes" id="UP000182367"/>
    </source>
</evidence>
<gene>
    <name evidence="1" type="ORF">SAMN05192550_2904</name>
</gene>
<proteinExistence type="predicted"/>
<protein>
    <submittedName>
        <fullName evidence="1">Uncharacterized protein</fullName>
    </submittedName>
</protein>
<organism evidence="1 2">
    <name type="scientific">Flavobacterium glycines</name>
    <dbReference type="NCBI Taxonomy" id="551990"/>
    <lineage>
        <taxon>Bacteria</taxon>
        <taxon>Pseudomonadati</taxon>
        <taxon>Bacteroidota</taxon>
        <taxon>Flavobacteriia</taxon>
        <taxon>Flavobacteriales</taxon>
        <taxon>Flavobacteriaceae</taxon>
        <taxon>Flavobacterium</taxon>
    </lineage>
</organism>
<evidence type="ECO:0000313" key="1">
    <source>
        <dbReference type="EMBL" id="SDJ84982.1"/>
    </source>
</evidence>
<keyword evidence="2" id="KW-1185">Reference proteome</keyword>
<comment type="caution">
    <text evidence="1">The sequence shown here is derived from an EMBL/GenBank/DDBJ whole genome shotgun (WGS) entry which is preliminary data.</text>
</comment>
<accession>A0A1G8X2Z4</accession>